<keyword evidence="9" id="KW-0807">Transducer</keyword>
<accession>A0A3P9CBG3</accession>
<dbReference type="PANTHER" id="PTHR10489">
    <property type="entry name" value="CELL ADHESION MOLECULE"/>
    <property type="match status" value="1"/>
</dbReference>
<feature type="transmembrane region" description="Helical" evidence="10">
    <location>
        <begin position="185"/>
        <end position="207"/>
    </location>
</feature>
<dbReference type="GO" id="GO:0006955">
    <property type="term" value="P:immune response"/>
    <property type="evidence" value="ECO:0007669"/>
    <property type="project" value="TreeGrafter"/>
</dbReference>
<comment type="subcellular location">
    <subcellularLocation>
        <location evidence="1">Cell membrane</location>
        <topology evidence="1">Multi-pass membrane protein</topology>
    </subcellularLocation>
</comment>
<evidence type="ECO:0000256" key="4">
    <source>
        <dbReference type="ARBA" id="ARBA00022989"/>
    </source>
</evidence>
<feature type="transmembrane region" description="Helical" evidence="10">
    <location>
        <begin position="30"/>
        <end position="55"/>
    </location>
</feature>
<dbReference type="GO" id="GO:0019722">
    <property type="term" value="P:calcium-mediated signaling"/>
    <property type="evidence" value="ECO:0007669"/>
    <property type="project" value="TreeGrafter"/>
</dbReference>
<feature type="transmembrane region" description="Helical" evidence="10">
    <location>
        <begin position="143"/>
        <end position="165"/>
    </location>
</feature>
<dbReference type="GeneTree" id="ENSGT00950000182966"/>
<dbReference type="PRINTS" id="PR00237">
    <property type="entry name" value="GPCRRHODOPSN"/>
</dbReference>
<feature type="transmembrane region" description="Helical" evidence="10">
    <location>
        <begin position="227"/>
        <end position="253"/>
    </location>
</feature>
<sequence>MAQLNSTNITYNISSCPGYSPSFFLEPRRLLPVVVLSTCFLLGFPGNIAVIILKPNWENMSNLTQSLMLNLAVSDLLCLATLPIWIYYFVCSWTLGLAGCKLMSYLMYCSVYGSLLTVTVMSIQRYLQVVHLQRSLPQVGASLLLVPLWLSAMILSVPALVVRQLVEQPHWFYCKHQYFSEGQSIAVLLTEILVGFVLFSIIVFSYISLYREVNRTAFFNNQQTTRLITSIIVTFFGLWVPYLAINVLAVAAISLKNESLLKFCEDTWNAVGTLTFLSSTMNPLLYTFTSIHLSTLGQRIGNQLRRTFRNRSRSRNVTAGAAPH</sequence>
<dbReference type="Gene3D" id="1.20.1070.10">
    <property type="entry name" value="Rhodopsin 7-helix transmembrane proteins"/>
    <property type="match status" value="1"/>
</dbReference>
<reference evidence="12 13" key="1">
    <citation type="journal article" date="2014" name="Nature">
        <title>The genomic substrate for adaptive radiation in African cichlid fish.</title>
        <authorList>
            <person name="Brawand D."/>
            <person name="Wagner C.E."/>
            <person name="Li Y.I."/>
            <person name="Malinsky M."/>
            <person name="Keller I."/>
            <person name="Fan S."/>
            <person name="Simakov O."/>
            <person name="Ng A.Y."/>
            <person name="Lim Z.W."/>
            <person name="Bezault E."/>
            <person name="Turner-Maier J."/>
            <person name="Johnson J."/>
            <person name="Alcazar R."/>
            <person name="Noh H.J."/>
            <person name="Russell P."/>
            <person name="Aken B."/>
            <person name="Alfoldi J."/>
            <person name="Amemiya C."/>
            <person name="Azzouzi N."/>
            <person name="Baroiller J.F."/>
            <person name="Barloy-Hubler F."/>
            <person name="Berlin A."/>
            <person name="Bloomquist R."/>
            <person name="Carleton K.L."/>
            <person name="Conte M.A."/>
            <person name="D'Cotta H."/>
            <person name="Eshel O."/>
            <person name="Gaffney L."/>
            <person name="Galibert F."/>
            <person name="Gante H.F."/>
            <person name="Gnerre S."/>
            <person name="Greuter L."/>
            <person name="Guyon R."/>
            <person name="Haddad N.S."/>
            <person name="Haerty W."/>
            <person name="Harris R.M."/>
            <person name="Hofmann H.A."/>
            <person name="Hourlier T."/>
            <person name="Hulata G."/>
            <person name="Jaffe D.B."/>
            <person name="Lara M."/>
            <person name="Lee A.P."/>
            <person name="MacCallum I."/>
            <person name="Mwaiko S."/>
            <person name="Nikaido M."/>
            <person name="Nishihara H."/>
            <person name="Ozouf-Costaz C."/>
            <person name="Penman D.J."/>
            <person name="Przybylski D."/>
            <person name="Rakotomanga M."/>
            <person name="Renn S.C.P."/>
            <person name="Ribeiro F.J."/>
            <person name="Ron M."/>
            <person name="Salzburger W."/>
            <person name="Sanchez-Pulido L."/>
            <person name="Santos M.E."/>
            <person name="Searle S."/>
            <person name="Sharpe T."/>
            <person name="Swofford R."/>
            <person name="Tan F.J."/>
            <person name="Williams L."/>
            <person name="Young S."/>
            <person name="Yin S."/>
            <person name="Okada N."/>
            <person name="Kocher T.D."/>
            <person name="Miska E.A."/>
            <person name="Lander E.S."/>
            <person name="Venkatesh B."/>
            <person name="Fernald R.D."/>
            <person name="Meyer A."/>
            <person name="Ponting C.P."/>
            <person name="Streelman J.T."/>
            <person name="Lindblad-Toh K."/>
            <person name="Seehausen O."/>
            <person name="Di Palma F."/>
        </authorList>
    </citation>
    <scope>NUCLEOTIDE SEQUENCE</scope>
</reference>
<keyword evidence="6 10" id="KW-0472">Membrane</keyword>
<dbReference type="AlphaFoldDB" id="A0A3P9CBG3"/>
<keyword evidence="3 10" id="KW-0812">Transmembrane</keyword>
<evidence type="ECO:0000256" key="9">
    <source>
        <dbReference type="ARBA" id="ARBA00023224"/>
    </source>
</evidence>
<dbReference type="GO" id="GO:0009897">
    <property type="term" value="C:external side of plasma membrane"/>
    <property type="evidence" value="ECO:0007669"/>
    <property type="project" value="TreeGrafter"/>
</dbReference>
<evidence type="ECO:0000256" key="1">
    <source>
        <dbReference type="ARBA" id="ARBA00004651"/>
    </source>
</evidence>
<dbReference type="GO" id="GO:0007204">
    <property type="term" value="P:positive regulation of cytosolic calcium ion concentration"/>
    <property type="evidence" value="ECO:0007669"/>
    <property type="project" value="TreeGrafter"/>
</dbReference>
<dbReference type="FunFam" id="1.20.1070.10:FF:000109">
    <property type="entry name" value="Leukotriene B4 receptor"/>
    <property type="match status" value="1"/>
</dbReference>
<name>A0A3P9CBG3_9CICH</name>
<evidence type="ECO:0000256" key="6">
    <source>
        <dbReference type="ARBA" id="ARBA00023136"/>
    </source>
</evidence>
<keyword evidence="5" id="KW-0297">G-protein coupled receptor</keyword>
<reference evidence="12" key="2">
    <citation type="submission" date="2025-08" db="UniProtKB">
        <authorList>
            <consortium name="Ensembl"/>
        </authorList>
    </citation>
    <scope>IDENTIFICATION</scope>
</reference>
<dbReference type="Ensembl" id="ENSMZET00005020275.1">
    <property type="protein sequence ID" value="ENSMZEP00005019645.1"/>
    <property type="gene ID" value="ENSMZEG00005014742.1"/>
</dbReference>
<dbReference type="PROSITE" id="PS50262">
    <property type="entry name" value="G_PROTEIN_RECEP_F1_2"/>
    <property type="match status" value="1"/>
</dbReference>
<dbReference type="GO" id="GO:0060326">
    <property type="term" value="P:cell chemotaxis"/>
    <property type="evidence" value="ECO:0007669"/>
    <property type="project" value="TreeGrafter"/>
</dbReference>
<proteinExistence type="predicted"/>
<evidence type="ECO:0000256" key="2">
    <source>
        <dbReference type="ARBA" id="ARBA00022475"/>
    </source>
</evidence>
<evidence type="ECO:0000313" key="13">
    <source>
        <dbReference type="Proteomes" id="UP000265160"/>
    </source>
</evidence>
<keyword evidence="2" id="KW-1003">Cell membrane</keyword>
<evidence type="ECO:0000313" key="12">
    <source>
        <dbReference type="Ensembl" id="ENSMZEP00005019645.1"/>
    </source>
</evidence>
<dbReference type="GO" id="GO:0016493">
    <property type="term" value="F:C-C chemokine receptor activity"/>
    <property type="evidence" value="ECO:0007669"/>
    <property type="project" value="TreeGrafter"/>
</dbReference>
<dbReference type="GO" id="GO:0004974">
    <property type="term" value="F:leukotriene receptor activity"/>
    <property type="evidence" value="ECO:0007669"/>
    <property type="project" value="UniProtKB-ARBA"/>
</dbReference>
<evidence type="ECO:0000256" key="8">
    <source>
        <dbReference type="ARBA" id="ARBA00023180"/>
    </source>
</evidence>
<dbReference type="SUPFAM" id="SSF81321">
    <property type="entry name" value="Family A G protein-coupled receptor-like"/>
    <property type="match status" value="1"/>
</dbReference>
<feature type="transmembrane region" description="Helical" evidence="10">
    <location>
        <begin position="67"/>
        <end position="90"/>
    </location>
</feature>
<evidence type="ECO:0000256" key="5">
    <source>
        <dbReference type="ARBA" id="ARBA00023040"/>
    </source>
</evidence>
<evidence type="ECO:0000256" key="3">
    <source>
        <dbReference type="ARBA" id="ARBA00022692"/>
    </source>
</evidence>
<feature type="transmembrane region" description="Helical" evidence="10">
    <location>
        <begin position="102"/>
        <end position="123"/>
    </location>
</feature>
<evidence type="ECO:0000259" key="11">
    <source>
        <dbReference type="PROSITE" id="PS50262"/>
    </source>
</evidence>
<organism evidence="12 13">
    <name type="scientific">Maylandia zebra</name>
    <name type="common">zebra mbuna</name>
    <dbReference type="NCBI Taxonomy" id="106582"/>
    <lineage>
        <taxon>Eukaryota</taxon>
        <taxon>Metazoa</taxon>
        <taxon>Chordata</taxon>
        <taxon>Craniata</taxon>
        <taxon>Vertebrata</taxon>
        <taxon>Euteleostomi</taxon>
        <taxon>Actinopterygii</taxon>
        <taxon>Neopterygii</taxon>
        <taxon>Teleostei</taxon>
        <taxon>Neoteleostei</taxon>
        <taxon>Acanthomorphata</taxon>
        <taxon>Ovalentaria</taxon>
        <taxon>Cichlomorphae</taxon>
        <taxon>Cichliformes</taxon>
        <taxon>Cichlidae</taxon>
        <taxon>African cichlids</taxon>
        <taxon>Pseudocrenilabrinae</taxon>
        <taxon>Haplochromini</taxon>
        <taxon>Maylandia</taxon>
        <taxon>Maylandia zebra complex</taxon>
    </lineage>
</organism>
<dbReference type="InterPro" id="IPR050119">
    <property type="entry name" value="CCR1-9-like"/>
</dbReference>
<dbReference type="GO" id="GO:0019957">
    <property type="term" value="F:C-C chemokine binding"/>
    <property type="evidence" value="ECO:0007669"/>
    <property type="project" value="TreeGrafter"/>
</dbReference>
<keyword evidence="13" id="KW-1185">Reference proteome</keyword>
<dbReference type="Proteomes" id="UP000265160">
    <property type="component" value="LG15"/>
</dbReference>
<keyword evidence="4 10" id="KW-1133">Transmembrane helix</keyword>
<feature type="domain" description="G-protein coupled receptors family 1 profile" evidence="11">
    <location>
        <begin position="46"/>
        <end position="286"/>
    </location>
</feature>
<evidence type="ECO:0000256" key="10">
    <source>
        <dbReference type="SAM" id="Phobius"/>
    </source>
</evidence>
<keyword evidence="7" id="KW-0675">Receptor</keyword>
<evidence type="ECO:0000256" key="7">
    <source>
        <dbReference type="ARBA" id="ARBA00023170"/>
    </source>
</evidence>
<reference evidence="12" key="3">
    <citation type="submission" date="2025-09" db="UniProtKB">
        <authorList>
            <consortium name="Ensembl"/>
        </authorList>
    </citation>
    <scope>IDENTIFICATION</scope>
</reference>
<dbReference type="Pfam" id="PF00001">
    <property type="entry name" value="7tm_1"/>
    <property type="match status" value="1"/>
</dbReference>
<protein>
    <recommendedName>
        <fullName evidence="11">G-protein coupled receptors family 1 profile domain-containing protein</fullName>
    </recommendedName>
</protein>
<keyword evidence="8" id="KW-0325">Glycoprotein</keyword>
<dbReference type="PANTHER" id="PTHR10489:SF946">
    <property type="entry name" value="LEUKOTRIENE B4 RECEPTOR 1-LIKE"/>
    <property type="match status" value="1"/>
</dbReference>
<dbReference type="InterPro" id="IPR000276">
    <property type="entry name" value="GPCR_Rhodpsn"/>
</dbReference>
<dbReference type="InterPro" id="IPR017452">
    <property type="entry name" value="GPCR_Rhodpsn_7TM"/>
</dbReference>